<dbReference type="eggNOG" id="ENOG502S9BE">
    <property type="taxonomic scope" value="Eukaryota"/>
</dbReference>
<proteinExistence type="predicted"/>
<name>W9XP36_9EURO</name>
<evidence type="ECO:0000313" key="1">
    <source>
        <dbReference type="EMBL" id="EXJ82307.1"/>
    </source>
</evidence>
<dbReference type="HOGENOM" id="CLU_655513_0_0_1"/>
<protein>
    <submittedName>
        <fullName evidence="1">Uncharacterized protein</fullName>
    </submittedName>
</protein>
<comment type="caution">
    <text evidence="1">The sequence shown here is derived from an EMBL/GenBank/DDBJ whole genome shotgun (WGS) entry which is preliminary data.</text>
</comment>
<dbReference type="Proteomes" id="UP000019478">
    <property type="component" value="Unassembled WGS sequence"/>
</dbReference>
<dbReference type="OrthoDB" id="5153231at2759"/>
<dbReference type="GeneID" id="19170230"/>
<reference evidence="1 2" key="1">
    <citation type="submission" date="2013-03" db="EMBL/GenBank/DDBJ databases">
        <title>The Genome Sequence of Capronia epimyces CBS 606.96.</title>
        <authorList>
            <consortium name="The Broad Institute Genomics Platform"/>
            <person name="Cuomo C."/>
            <person name="de Hoog S."/>
            <person name="Gorbushina A."/>
            <person name="Walker B."/>
            <person name="Young S.K."/>
            <person name="Zeng Q."/>
            <person name="Gargeya S."/>
            <person name="Fitzgerald M."/>
            <person name="Haas B."/>
            <person name="Abouelleil A."/>
            <person name="Allen A.W."/>
            <person name="Alvarado L."/>
            <person name="Arachchi H.M."/>
            <person name="Berlin A.M."/>
            <person name="Chapman S.B."/>
            <person name="Gainer-Dewar J."/>
            <person name="Goldberg J."/>
            <person name="Griggs A."/>
            <person name="Gujja S."/>
            <person name="Hansen M."/>
            <person name="Howarth C."/>
            <person name="Imamovic A."/>
            <person name="Ireland A."/>
            <person name="Larimer J."/>
            <person name="McCowan C."/>
            <person name="Murphy C."/>
            <person name="Pearson M."/>
            <person name="Poon T.W."/>
            <person name="Priest M."/>
            <person name="Roberts A."/>
            <person name="Saif S."/>
            <person name="Shea T."/>
            <person name="Sisk P."/>
            <person name="Sykes S."/>
            <person name="Wortman J."/>
            <person name="Nusbaum C."/>
            <person name="Birren B."/>
        </authorList>
    </citation>
    <scope>NUCLEOTIDE SEQUENCE [LARGE SCALE GENOMIC DNA]</scope>
    <source>
        <strain evidence="1 2">CBS 606.96</strain>
    </source>
</reference>
<dbReference type="EMBL" id="AMGY01000005">
    <property type="protein sequence ID" value="EXJ82307.1"/>
    <property type="molecule type" value="Genomic_DNA"/>
</dbReference>
<organism evidence="1 2">
    <name type="scientific">Capronia epimyces CBS 606.96</name>
    <dbReference type="NCBI Taxonomy" id="1182542"/>
    <lineage>
        <taxon>Eukaryota</taxon>
        <taxon>Fungi</taxon>
        <taxon>Dikarya</taxon>
        <taxon>Ascomycota</taxon>
        <taxon>Pezizomycotina</taxon>
        <taxon>Eurotiomycetes</taxon>
        <taxon>Chaetothyriomycetidae</taxon>
        <taxon>Chaetothyriales</taxon>
        <taxon>Herpotrichiellaceae</taxon>
        <taxon>Capronia</taxon>
    </lineage>
</organism>
<evidence type="ECO:0000313" key="2">
    <source>
        <dbReference type="Proteomes" id="UP000019478"/>
    </source>
</evidence>
<gene>
    <name evidence="1" type="ORF">A1O3_06120</name>
</gene>
<dbReference type="STRING" id="1182542.W9XP36"/>
<keyword evidence="2" id="KW-1185">Reference proteome</keyword>
<dbReference type="AlphaFoldDB" id="W9XP36"/>
<dbReference type="RefSeq" id="XP_007734430.1">
    <property type="nucleotide sequence ID" value="XM_007736240.1"/>
</dbReference>
<accession>W9XP36</accession>
<sequence>MTLFMTFKDWNERSYLSSLDIARNQQEQTQMLQVEDSLIVCRDHFGIRGLYGSSQEVRDRGPGLFFHTIPLRAQGRKSAKPRGFFDGRFLRTLNAERAAFRPVIEWNMASLPSNMAFRVSSTALLPDLGSLCRYICHEFKDISGISAAVQGCRTVGLFCHTKGDSRGLFGSFVKQMQALFVSSMLVFPYFSINDQEQLHTIGVRWVKDSRFPVSDPVIQVATNQGRAYTFGPQPQDEQLFEYQALRPVGEGSIVGLFYRSADEVARAISNIGIFASTSCDRLDGLNLNVSPNRSIRCPRRGSSIQDWFFSKARIEPDTILQVCMADSTCLGAILTYPDNRRECLGEFRFDKSLSDQVELQNCSFTNMVTDRRLYVLIRRLPKDSVVDTSTDWNSFPTTGTLVLWYGPHGHWLQVLDELQ</sequence>